<comment type="subcellular location">
    <subcellularLocation>
        <location evidence="1">Cytoplasm</location>
        <location evidence="1">Cytoskeleton</location>
    </subcellularLocation>
</comment>
<comment type="caution">
    <text evidence="6">The sequence shown here is derived from an EMBL/GenBank/DDBJ whole genome shotgun (WGS) entry which is preliminary data.</text>
</comment>
<dbReference type="AlphaFoldDB" id="A0A0L7KRX7"/>
<evidence type="ECO:0000256" key="1">
    <source>
        <dbReference type="ARBA" id="ARBA00004245"/>
    </source>
</evidence>
<dbReference type="GO" id="GO:0000226">
    <property type="term" value="P:microtubule cytoskeleton organization"/>
    <property type="evidence" value="ECO:0007669"/>
    <property type="project" value="TreeGrafter"/>
</dbReference>
<evidence type="ECO:0000256" key="2">
    <source>
        <dbReference type="ARBA" id="ARBA00010305"/>
    </source>
</evidence>
<proteinExistence type="inferred from homology"/>
<dbReference type="Proteomes" id="UP000037510">
    <property type="component" value="Unassembled WGS sequence"/>
</dbReference>
<keyword evidence="5" id="KW-0206">Cytoskeleton</keyword>
<keyword evidence="7" id="KW-1185">Reference proteome</keyword>
<evidence type="ECO:0000256" key="5">
    <source>
        <dbReference type="ARBA" id="ARBA00023212"/>
    </source>
</evidence>
<dbReference type="PANTHER" id="PTHR46321:SF1">
    <property type="entry name" value="KIF-BINDING PROTEIN"/>
    <property type="match status" value="1"/>
</dbReference>
<evidence type="ECO:0000313" key="7">
    <source>
        <dbReference type="Proteomes" id="UP000037510"/>
    </source>
</evidence>
<dbReference type="STRING" id="104452.A0A0L7KRX7"/>
<evidence type="ECO:0000256" key="3">
    <source>
        <dbReference type="ARBA" id="ARBA00016840"/>
    </source>
</evidence>
<evidence type="ECO:0000313" key="6">
    <source>
        <dbReference type="EMBL" id="KOB65759.1"/>
    </source>
</evidence>
<gene>
    <name evidence="6" type="ORF">OBRU01_22257</name>
</gene>
<name>A0A0L7KRX7_OPEBR</name>
<comment type="similarity">
    <text evidence="2">Belongs to the KIF-binding protein family.</text>
</comment>
<organism evidence="6 7">
    <name type="scientific">Operophtera brumata</name>
    <name type="common">Winter moth</name>
    <name type="synonym">Phalaena brumata</name>
    <dbReference type="NCBI Taxonomy" id="104452"/>
    <lineage>
        <taxon>Eukaryota</taxon>
        <taxon>Metazoa</taxon>
        <taxon>Ecdysozoa</taxon>
        <taxon>Arthropoda</taxon>
        <taxon>Hexapoda</taxon>
        <taxon>Insecta</taxon>
        <taxon>Pterygota</taxon>
        <taxon>Neoptera</taxon>
        <taxon>Endopterygota</taxon>
        <taxon>Lepidoptera</taxon>
        <taxon>Glossata</taxon>
        <taxon>Ditrysia</taxon>
        <taxon>Geometroidea</taxon>
        <taxon>Geometridae</taxon>
        <taxon>Larentiinae</taxon>
        <taxon>Operophtera</taxon>
    </lineage>
</organism>
<dbReference type="InterPro" id="IPR022083">
    <property type="entry name" value="KBP"/>
</dbReference>
<dbReference type="GO" id="GO:0021952">
    <property type="term" value="P:central nervous system projection neuron axonogenesis"/>
    <property type="evidence" value="ECO:0007669"/>
    <property type="project" value="TreeGrafter"/>
</dbReference>
<dbReference type="EMBL" id="JTDY01006705">
    <property type="protein sequence ID" value="KOB65759.1"/>
    <property type="molecule type" value="Genomic_DNA"/>
</dbReference>
<dbReference type="GO" id="GO:1990535">
    <property type="term" value="P:neuron projection maintenance"/>
    <property type="evidence" value="ECO:0007669"/>
    <property type="project" value="TreeGrafter"/>
</dbReference>
<reference evidence="6 7" key="1">
    <citation type="journal article" date="2015" name="Genome Biol. Evol.">
        <title>The genome of winter moth (Operophtera brumata) provides a genomic perspective on sexual dimorphism and phenology.</title>
        <authorList>
            <person name="Derks M.F."/>
            <person name="Smit S."/>
            <person name="Salis L."/>
            <person name="Schijlen E."/>
            <person name="Bossers A."/>
            <person name="Mateman C."/>
            <person name="Pijl A.S."/>
            <person name="de Ridder D."/>
            <person name="Groenen M.A."/>
            <person name="Visser M.E."/>
            <person name="Megens H.J."/>
        </authorList>
    </citation>
    <scope>NUCLEOTIDE SEQUENCE [LARGE SCALE GENOMIC DNA]</scope>
    <source>
        <strain evidence="6">WM2013NL</strain>
        <tissue evidence="6">Head and thorax</tissue>
    </source>
</reference>
<keyword evidence="4" id="KW-0963">Cytoplasm</keyword>
<protein>
    <recommendedName>
        <fullName evidence="3">KIF-binding protein</fullName>
    </recommendedName>
</protein>
<dbReference type="Pfam" id="PF12309">
    <property type="entry name" value="KBP_C"/>
    <property type="match status" value="1"/>
</dbReference>
<evidence type="ECO:0000256" key="4">
    <source>
        <dbReference type="ARBA" id="ARBA00022490"/>
    </source>
</evidence>
<sequence>MAEGSSFQETMTETMGAEEILNIYKANYVKVRKLIDEDSKNDPANDPHLSKYKAKEILCAMKVNLLKHTASEKLFKGNRLEAMLGAVLLNIGIIDIDTDDLTSSDSVLSEAVTILAPYSSKPEIVITLIEVYNNLVKDSDGKMPVKLECDFIRPVATAHVLIAKHSSKKIAFNKTMQLEYMVKSYESFQAAVDMCERYEDAAAMMKDELSSYKEMVDTLPLKIKTLLAELAA</sequence>
<accession>A0A0L7KRX7</accession>
<dbReference type="GO" id="GO:0005856">
    <property type="term" value="C:cytoskeleton"/>
    <property type="evidence" value="ECO:0007669"/>
    <property type="project" value="UniProtKB-SubCell"/>
</dbReference>
<dbReference type="PANTHER" id="PTHR46321">
    <property type="entry name" value="KIF1-BINDING PROTEIN"/>
    <property type="match status" value="1"/>
</dbReference>